<evidence type="ECO:0000313" key="1">
    <source>
        <dbReference type="EMBL" id="EGA67485.1"/>
    </source>
</evidence>
<gene>
    <name evidence="1" type="ORF">VIBR0546_12642</name>
</gene>
<sequence>MSRLKSNNNDTSTVEQPCIRHCCLDENDVCLGCYRTLEEILNWSASSNEEKRAILDLCQTRKQSRNR</sequence>
<dbReference type="OrthoDB" id="9811423at2"/>
<evidence type="ECO:0000313" key="2">
    <source>
        <dbReference type="Proteomes" id="UP000004371"/>
    </source>
</evidence>
<accession>E8LP23</accession>
<name>E8LP23_9VIBR</name>
<dbReference type="STRING" id="945543.VIBR0546_12642"/>
<dbReference type="AlphaFoldDB" id="E8LP23"/>
<dbReference type="eggNOG" id="COG3313">
    <property type="taxonomic scope" value="Bacteria"/>
</dbReference>
<dbReference type="PANTHER" id="PTHR35175:SF2">
    <property type="entry name" value="DUF1289 DOMAIN-CONTAINING PROTEIN"/>
    <property type="match status" value="1"/>
</dbReference>
<comment type="caution">
    <text evidence="1">The sequence shown here is derived from an EMBL/GenBank/DDBJ whole genome shotgun (WGS) entry which is preliminary data.</text>
</comment>
<dbReference type="Proteomes" id="UP000004371">
    <property type="component" value="Unassembled WGS sequence"/>
</dbReference>
<dbReference type="PANTHER" id="PTHR35175">
    <property type="entry name" value="DUF1289 DOMAIN-CONTAINING PROTEIN"/>
    <property type="match status" value="1"/>
</dbReference>
<proteinExistence type="predicted"/>
<keyword evidence="2" id="KW-1185">Reference proteome</keyword>
<dbReference type="InterPro" id="IPR010710">
    <property type="entry name" value="DUF1289"/>
</dbReference>
<evidence type="ECO:0008006" key="3">
    <source>
        <dbReference type="Google" id="ProtNLM"/>
    </source>
</evidence>
<dbReference type="EMBL" id="AEVS01000008">
    <property type="protein sequence ID" value="EGA67485.1"/>
    <property type="molecule type" value="Genomic_DNA"/>
</dbReference>
<reference evidence="1 2" key="1">
    <citation type="journal article" date="2012" name="Int. J. Syst. Evol. Microbiol.">
        <title>Vibrio caribbeanicus sp. nov., isolated from the marine sponge Scleritoderma cyanea.</title>
        <authorList>
            <person name="Hoffmann M."/>
            <person name="Monday S.R."/>
            <person name="Allard M.W."/>
            <person name="Strain E.A."/>
            <person name="Whittaker P."/>
            <person name="Naum M."/>
            <person name="McCarthy P.J."/>
            <person name="Lopez J.V."/>
            <person name="Fischer M."/>
            <person name="Brown E.W."/>
        </authorList>
    </citation>
    <scope>NUCLEOTIDE SEQUENCE [LARGE SCALE GENOMIC DNA]</scope>
    <source>
        <strain evidence="1 2">LMG 20546</strain>
    </source>
</reference>
<protein>
    <recommendedName>
        <fullName evidence="3">Fe-S protein</fullName>
    </recommendedName>
</protein>
<organism evidence="1 2">
    <name type="scientific">Vibrio brasiliensis LMG 20546</name>
    <dbReference type="NCBI Taxonomy" id="945543"/>
    <lineage>
        <taxon>Bacteria</taxon>
        <taxon>Pseudomonadati</taxon>
        <taxon>Pseudomonadota</taxon>
        <taxon>Gammaproteobacteria</taxon>
        <taxon>Vibrionales</taxon>
        <taxon>Vibrionaceae</taxon>
        <taxon>Vibrio</taxon>
        <taxon>Vibrio oreintalis group</taxon>
    </lineage>
</organism>
<dbReference type="Pfam" id="PF06945">
    <property type="entry name" value="DUF1289"/>
    <property type="match status" value="1"/>
</dbReference>
<dbReference type="RefSeq" id="WP_006877585.1">
    <property type="nucleotide sequence ID" value="NZ_AEVS01000008.1"/>
</dbReference>